<dbReference type="EMBL" id="LT985228">
    <property type="protein sequence ID" value="SPD96552.1"/>
    <property type="molecule type" value="Genomic_DNA"/>
</dbReference>
<gene>
    <name evidence="1" type="ORF">RCS28TR552_P0059</name>
    <name evidence="2" type="ORF">RCS54TR726_P0004</name>
    <name evidence="3" type="ORF">RCS55TR727_P0003</name>
</gene>
<geneLocation type="plasmid" evidence="1">
    <name>RCS28TR552_p</name>
</geneLocation>
<keyword evidence="3" id="KW-0614">Plasmid</keyword>
<name>A0A1Q9KND7_ECOLX</name>
<dbReference type="RefSeq" id="WP_040234282.1">
    <property type="nucleotide sequence ID" value="NZ_BGKK01000077.1"/>
</dbReference>
<evidence type="ECO:0000313" key="2">
    <source>
        <dbReference type="EMBL" id="SPD99573.1"/>
    </source>
</evidence>
<dbReference type="EMBL" id="LT985258">
    <property type="protein sequence ID" value="SPD99573.1"/>
    <property type="molecule type" value="Genomic_DNA"/>
</dbReference>
<reference evidence="1" key="1">
    <citation type="submission" date="2018-02" db="EMBL/GenBank/DDBJ databases">
        <authorList>
            <person name="Cea G.-C."/>
            <person name="William W."/>
        </authorList>
    </citation>
    <scope>NUCLEOTIDE SEQUENCE</scope>
    <source>
        <strain evidence="1">552</strain>
        <strain evidence="2">726</strain>
        <plasmid evidence="1">RCS28TR552_p</plasmid>
        <plasmid evidence="2">RCS54TR726_p</plasmid>
    </source>
</reference>
<geneLocation type="plasmid" evidence="2">
    <name>RCS54TR726_p</name>
</geneLocation>
<proteinExistence type="predicted"/>
<dbReference type="EMBL" id="LT985322">
    <property type="protein sequence ID" value="SPE09140.1"/>
    <property type="molecule type" value="Genomic_DNA"/>
</dbReference>
<evidence type="ECO:0000313" key="3">
    <source>
        <dbReference type="EMBL" id="SPE09140.1"/>
    </source>
</evidence>
<geneLocation type="plasmid" evidence="3">
    <name>RCS55TR727_p</name>
</geneLocation>
<protein>
    <submittedName>
        <fullName evidence="3">Uncharacterized protein</fullName>
    </submittedName>
</protein>
<accession>A0A1Q9KND7</accession>
<sequence>MVIGFIGVLLVVKPGYLPFQLGHLAAIGTGLATDAAIIILRRVGGKVKTTSMLGISARRLQRG</sequence>
<organism evidence="3">
    <name type="scientific">Escherichia coli</name>
    <dbReference type="NCBI Taxonomy" id="562"/>
    <lineage>
        <taxon>Bacteria</taxon>
        <taxon>Pseudomonadati</taxon>
        <taxon>Pseudomonadota</taxon>
        <taxon>Gammaproteobacteria</taxon>
        <taxon>Enterobacterales</taxon>
        <taxon>Enterobacteriaceae</taxon>
        <taxon>Escherichia</taxon>
    </lineage>
</organism>
<dbReference type="AlphaFoldDB" id="A0A1Q9KND7"/>
<evidence type="ECO:0000313" key="1">
    <source>
        <dbReference type="EMBL" id="SPD96552.1"/>
    </source>
</evidence>
<reference evidence="3" key="2">
    <citation type="submission" date="2018-02" db="EMBL/GenBank/DDBJ databases">
        <authorList>
            <person name="Cohen D.B."/>
            <person name="Kent A.D."/>
        </authorList>
    </citation>
    <scope>NUCLEOTIDE SEQUENCE</scope>
    <source>
        <strain evidence="3">727</strain>
        <plasmid evidence="3">RCS55TR727_p</plasmid>
    </source>
</reference>